<dbReference type="InterPro" id="IPR051249">
    <property type="entry name" value="NLRP_Inflammasome"/>
</dbReference>
<evidence type="ECO:0000313" key="8">
    <source>
        <dbReference type="Ensembl" id="ENSHHUP00000085378.1"/>
    </source>
</evidence>
<evidence type="ECO:0000256" key="5">
    <source>
        <dbReference type="ARBA" id="ARBA00023198"/>
    </source>
</evidence>
<dbReference type="GO" id="GO:0042981">
    <property type="term" value="P:regulation of apoptotic process"/>
    <property type="evidence" value="ECO:0007669"/>
    <property type="project" value="InterPro"/>
</dbReference>
<feature type="domain" description="CARD" evidence="7">
    <location>
        <begin position="119"/>
        <end position="181"/>
    </location>
</feature>
<keyword evidence="2" id="KW-0963">Cytoplasm</keyword>
<dbReference type="Proteomes" id="UP000314982">
    <property type="component" value="Unassembled WGS sequence"/>
</dbReference>
<dbReference type="InterPro" id="IPR033516">
    <property type="entry name" value="CARD8/ASC/NALP1_CARD"/>
</dbReference>
<organism evidence="8 9">
    <name type="scientific">Hucho hucho</name>
    <name type="common">huchen</name>
    <dbReference type="NCBI Taxonomy" id="62062"/>
    <lineage>
        <taxon>Eukaryota</taxon>
        <taxon>Metazoa</taxon>
        <taxon>Chordata</taxon>
        <taxon>Craniata</taxon>
        <taxon>Vertebrata</taxon>
        <taxon>Euteleostomi</taxon>
        <taxon>Actinopterygii</taxon>
        <taxon>Neopterygii</taxon>
        <taxon>Teleostei</taxon>
        <taxon>Protacanthopterygii</taxon>
        <taxon>Salmoniformes</taxon>
        <taxon>Salmonidae</taxon>
        <taxon>Salmoninae</taxon>
        <taxon>Hucho</taxon>
    </lineage>
</organism>
<keyword evidence="5" id="KW-0395">Inflammatory response</keyword>
<dbReference type="GeneTree" id="ENSGT00990000203949"/>
<evidence type="ECO:0000256" key="2">
    <source>
        <dbReference type="ARBA" id="ARBA00022490"/>
    </source>
</evidence>
<dbReference type="GO" id="GO:0005829">
    <property type="term" value="C:cytosol"/>
    <property type="evidence" value="ECO:0007669"/>
    <property type="project" value="UniProtKB-SubCell"/>
</dbReference>
<dbReference type="SUPFAM" id="SSF47986">
    <property type="entry name" value="DEATH domain"/>
    <property type="match status" value="1"/>
</dbReference>
<reference evidence="8" key="3">
    <citation type="submission" date="2025-09" db="UniProtKB">
        <authorList>
            <consortium name="Ensembl"/>
        </authorList>
    </citation>
    <scope>IDENTIFICATION</scope>
</reference>
<dbReference type="InterPro" id="IPR001315">
    <property type="entry name" value="CARD"/>
</dbReference>
<dbReference type="GO" id="GO:0045087">
    <property type="term" value="P:innate immune response"/>
    <property type="evidence" value="ECO:0007669"/>
    <property type="project" value="UniProtKB-KW"/>
</dbReference>
<protein>
    <recommendedName>
        <fullName evidence="7">CARD domain-containing protein</fullName>
    </recommendedName>
</protein>
<evidence type="ECO:0000313" key="9">
    <source>
        <dbReference type="Proteomes" id="UP000314982"/>
    </source>
</evidence>
<evidence type="ECO:0000256" key="1">
    <source>
        <dbReference type="ARBA" id="ARBA00004514"/>
    </source>
</evidence>
<feature type="region of interest" description="Disordered" evidence="6">
    <location>
        <begin position="1"/>
        <end position="114"/>
    </location>
</feature>
<dbReference type="Ensembl" id="ENSHHUT00000088046.1">
    <property type="protein sequence ID" value="ENSHHUP00000085378.1"/>
    <property type="gene ID" value="ENSHHUG00000049466.1"/>
</dbReference>
<dbReference type="AlphaFoldDB" id="A0A4W5RH98"/>
<dbReference type="CDD" id="cd08330">
    <property type="entry name" value="CARD_ASC_NALP1"/>
    <property type="match status" value="1"/>
</dbReference>
<accession>A0A4W5RH98</accession>
<evidence type="ECO:0000259" key="7">
    <source>
        <dbReference type="PROSITE" id="PS50209"/>
    </source>
</evidence>
<keyword evidence="4" id="KW-0391">Immunity</keyword>
<dbReference type="InterPro" id="IPR011029">
    <property type="entry name" value="DEATH-like_dom_sf"/>
</dbReference>
<evidence type="ECO:0000256" key="4">
    <source>
        <dbReference type="ARBA" id="ARBA00022859"/>
    </source>
</evidence>
<dbReference type="Gene3D" id="1.10.533.10">
    <property type="entry name" value="Death Domain, Fas"/>
    <property type="match status" value="1"/>
</dbReference>
<dbReference type="PANTHER" id="PTHR46985">
    <property type="entry name" value="NACHT, LRR AND PYD DOMAINS-CONTAINING PROTEIN 1"/>
    <property type="match status" value="1"/>
</dbReference>
<dbReference type="GO" id="GO:0006954">
    <property type="term" value="P:inflammatory response"/>
    <property type="evidence" value="ECO:0007669"/>
    <property type="project" value="UniProtKB-KW"/>
</dbReference>
<sequence length="240" mass="27732">MESNCLKRKREEESTPSVWWRRSGRRKEGGTEGKREEGDTEGRREEGDTEGRREEGDTEGMREEGDTEGMREEGDTEGMREEEDTEGRREDRDNVNSGARSFDQIPPHSLDSIETEKRCEETYAKFVDTHQAELIQRVTMVMPIADELLQRGIILDEVYCNIHAAQTRQEQMRELYKALKTVKIKSAFCRILQEKETYLIQELGGPACIEVDCYGQTKNIGKRRGMSVKVNITQCILYTH</sequence>
<evidence type="ECO:0000256" key="6">
    <source>
        <dbReference type="SAM" id="MobiDB-lite"/>
    </source>
</evidence>
<reference evidence="9" key="1">
    <citation type="submission" date="2018-06" db="EMBL/GenBank/DDBJ databases">
        <title>Genome assembly of Danube salmon.</title>
        <authorList>
            <person name="Macqueen D.J."/>
            <person name="Gundappa M.K."/>
        </authorList>
    </citation>
    <scope>NUCLEOTIDE SEQUENCE [LARGE SCALE GENOMIC DNA]</scope>
</reference>
<reference evidence="8" key="2">
    <citation type="submission" date="2025-08" db="UniProtKB">
        <authorList>
            <consortium name="Ensembl"/>
        </authorList>
    </citation>
    <scope>IDENTIFICATION</scope>
</reference>
<keyword evidence="3" id="KW-0399">Innate immunity</keyword>
<keyword evidence="9" id="KW-1185">Reference proteome</keyword>
<comment type="subcellular location">
    <subcellularLocation>
        <location evidence="1">Cytoplasm</location>
        <location evidence="1">Cytosol</location>
    </subcellularLocation>
</comment>
<proteinExistence type="predicted"/>
<dbReference type="Pfam" id="PF00619">
    <property type="entry name" value="CARD"/>
    <property type="match status" value="1"/>
</dbReference>
<dbReference type="PROSITE" id="PS50209">
    <property type="entry name" value="CARD"/>
    <property type="match status" value="1"/>
</dbReference>
<name>A0A4W5RH98_9TELE</name>
<evidence type="ECO:0000256" key="3">
    <source>
        <dbReference type="ARBA" id="ARBA00022588"/>
    </source>
</evidence>
<feature type="compositionally biased region" description="Basic and acidic residues" evidence="6">
    <location>
        <begin position="26"/>
        <end position="79"/>
    </location>
</feature>
<dbReference type="PANTHER" id="PTHR46985:SF2">
    <property type="entry name" value="APOPTOSIS-ASSOCIATED SPECK-LIKE PROTEIN CONTAINING A CARD"/>
    <property type="match status" value="1"/>
</dbReference>